<protein>
    <submittedName>
        <fullName evidence="2">Uncharacterized protein</fullName>
    </submittedName>
</protein>
<name>A0A0F9Z514_9BACT</name>
<dbReference type="GO" id="GO:0005829">
    <property type="term" value="C:cytosol"/>
    <property type="evidence" value="ECO:0007669"/>
    <property type="project" value="TreeGrafter"/>
</dbReference>
<dbReference type="PANTHER" id="PTHR11803">
    <property type="entry name" value="2-IMINOBUTANOATE/2-IMINOPROPANOATE DEAMINASE RIDA"/>
    <property type="match status" value="1"/>
</dbReference>
<dbReference type="GO" id="GO:0019239">
    <property type="term" value="F:deaminase activity"/>
    <property type="evidence" value="ECO:0007669"/>
    <property type="project" value="TreeGrafter"/>
</dbReference>
<dbReference type="InterPro" id="IPR019897">
    <property type="entry name" value="RidA_CS"/>
</dbReference>
<feature type="non-terminal residue" evidence="2">
    <location>
        <position position="1"/>
    </location>
</feature>
<comment type="similarity">
    <text evidence="1">Belongs to the RutC family.</text>
</comment>
<dbReference type="NCBIfam" id="TIGR00004">
    <property type="entry name" value="Rid family detoxifying hydrolase"/>
    <property type="match status" value="1"/>
</dbReference>
<dbReference type="Proteomes" id="UP000034349">
    <property type="component" value="Unassembled WGS sequence"/>
</dbReference>
<reference evidence="2 3" key="1">
    <citation type="journal article" date="2015" name="Nature">
        <title>rRNA introns, odd ribosomes, and small enigmatic genomes across a large radiation of phyla.</title>
        <authorList>
            <person name="Brown C.T."/>
            <person name="Hug L.A."/>
            <person name="Thomas B.C."/>
            <person name="Sharon I."/>
            <person name="Castelle C.J."/>
            <person name="Singh A."/>
            <person name="Wilkins M.J."/>
            <person name="Williams K.H."/>
            <person name="Banfield J.F."/>
        </authorList>
    </citation>
    <scope>NUCLEOTIDE SEQUENCE [LARGE SCALE GENOMIC DNA]</scope>
</reference>
<dbReference type="EMBL" id="LBOK01000041">
    <property type="protein sequence ID" value="KKP33696.1"/>
    <property type="molecule type" value="Genomic_DNA"/>
</dbReference>
<dbReference type="InterPro" id="IPR006175">
    <property type="entry name" value="YjgF/YER057c/UK114"/>
</dbReference>
<evidence type="ECO:0000313" key="3">
    <source>
        <dbReference type="Proteomes" id="UP000034349"/>
    </source>
</evidence>
<dbReference type="CDD" id="cd00448">
    <property type="entry name" value="YjgF_YER057c_UK114_family"/>
    <property type="match status" value="1"/>
</dbReference>
<accession>A0A0F9Z514</accession>
<organism evidence="2 3">
    <name type="scientific">Candidatus Roizmanbacteria bacterium GW2011_GWA2_32_13</name>
    <dbReference type="NCBI Taxonomy" id="1618475"/>
    <lineage>
        <taxon>Bacteria</taxon>
        <taxon>Candidatus Roizmaniibacteriota</taxon>
    </lineage>
</organism>
<sequence length="81" mass="8798">PTIEGQTRQTLNNLQAVVKTSGSDFDHVVKITIYLTNMADYAKVNEIYAGYFTKTKPARATIAVASLPRGVLVEIDAIATL</sequence>
<dbReference type="InterPro" id="IPR006056">
    <property type="entry name" value="RidA"/>
</dbReference>
<evidence type="ECO:0000313" key="2">
    <source>
        <dbReference type="EMBL" id="KKP33696.1"/>
    </source>
</evidence>
<dbReference type="AlphaFoldDB" id="A0A0F9Z514"/>
<dbReference type="PROSITE" id="PS01094">
    <property type="entry name" value="UPF0076"/>
    <property type="match status" value="1"/>
</dbReference>
<comment type="caution">
    <text evidence="2">The sequence shown here is derived from an EMBL/GenBank/DDBJ whole genome shotgun (WGS) entry which is preliminary data.</text>
</comment>
<gene>
    <name evidence="2" type="ORF">UR23_C0041G0001</name>
</gene>
<dbReference type="InterPro" id="IPR035959">
    <property type="entry name" value="RutC-like_sf"/>
</dbReference>
<dbReference type="PANTHER" id="PTHR11803:SF39">
    <property type="entry name" value="2-IMINOBUTANOATE_2-IMINOPROPANOATE DEAMINASE"/>
    <property type="match status" value="1"/>
</dbReference>
<evidence type="ECO:0000256" key="1">
    <source>
        <dbReference type="ARBA" id="ARBA00010552"/>
    </source>
</evidence>
<dbReference type="SUPFAM" id="SSF55298">
    <property type="entry name" value="YjgF-like"/>
    <property type="match status" value="1"/>
</dbReference>
<dbReference type="Pfam" id="PF01042">
    <property type="entry name" value="Ribonuc_L-PSP"/>
    <property type="match status" value="1"/>
</dbReference>
<proteinExistence type="inferred from homology"/>
<dbReference type="Gene3D" id="3.30.1330.40">
    <property type="entry name" value="RutC-like"/>
    <property type="match status" value="1"/>
</dbReference>